<reference evidence="14 15" key="1">
    <citation type="submission" date="2019-10" db="EMBL/GenBank/DDBJ databases">
        <title>Two novel species isolated from a subtropical stream in China.</title>
        <authorList>
            <person name="Lu H."/>
        </authorList>
    </citation>
    <scope>NUCLEOTIDE SEQUENCE [LARGE SCALE GENOMIC DNA]</scope>
    <source>
        <strain evidence="14 15">FT29W</strain>
    </source>
</reference>
<proteinExistence type="inferred from homology"/>
<accession>A0A6A7NAL0</accession>
<comment type="similarity">
    <text evidence="2 10 11">Belongs to the TonB-dependent receptor family.</text>
</comment>
<organism evidence="14 15">
    <name type="scientific">Rugamonas aquatica</name>
    <dbReference type="NCBI Taxonomy" id="2743357"/>
    <lineage>
        <taxon>Bacteria</taxon>
        <taxon>Pseudomonadati</taxon>
        <taxon>Pseudomonadota</taxon>
        <taxon>Betaproteobacteria</taxon>
        <taxon>Burkholderiales</taxon>
        <taxon>Oxalobacteraceae</taxon>
        <taxon>Telluria group</taxon>
        <taxon>Rugamonas</taxon>
    </lineage>
</organism>
<dbReference type="InterPro" id="IPR012910">
    <property type="entry name" value="Plug_dom"/>
</dbReference>
<evidence type="ECO:0000256" key="3">
    <source>
        <dbReference type="ARBA" id="ARBA00022448"/>
    </source>
</evidence>
<keyword evidence="4 10" id="KW-1134">Transmembrane beta strand</keyword>
<evidence type="ECO:0000256" key="2">
    <source>
        <dbReference type="ARBA" id="ARBA00009810"/>
    </source>
</evidence>
<feature type="domain" description="TonB-dependent receptor plug" evidence="13">
    <location>
        <begin position="54"/>
        <end position="162"/>
    </location>
</feature>
<evidence type="ECO:0000256" key="4">
    <source>
        <dbReference type="ARBA" id="ARBA00022452"/>
    </source>
</evidence>
<evidence type="ECO:0000256" key="1">
    <source>
        <dbReference type="ARBA" id="ARBA00004571"/>
    </source>
</evidence>
<evidence type="ECO:0000256" key="5">
    <source>
        <dbReference type="ARBA" id="ARBA00022692"/>
    </source>
</evidence>
<name>A0A6A7NAL0_9BURK</name>
<dbReference type="EMBL" id="WHUG01000014">
    <property type="protein sequence ID" value="MQA41627.1"/>
    <property type="molecule type" value="Genomic_DNA"/>
</dbReference>
<dbReference type="Gene3D" id="2.170.130.10">
    <property type="entry name" value="TonB-dependent receptor, plug domain"/>
    <property type="match status" value="1"/>
</dbReference>
<evidence type="ECO:0000259" key="13">
    <source>
        <dbReference type="Pfam" id="PF07715"/>
    </source>
</evidence>
<feature type="domain" description="TonB-dependent receptor-like beta-barrel" evidence="12">
    <location>
        <begin position="356"/>
        <end position="875"/>
    </location>
</feature>
<keyword evidence="3 10" id="KW-0813">Transport</keyword>
<evidence type="ECO:0000313" key="15">
    <source>
        <dbReference type="Proteomes" id="UP000440498"/>
    </source>
</evidence>
<dbReference type="Proteomes" id="UP000440498">
    <property type="component" value="Unassembled WGS sequence"/>
</dbReference>
<dbReference type="AlphaFoldDB" id="A0A6A7NAL0"/>
<dbReference type="Gene3D" id="2.40.170.20">
    <property type="entry name" value="TonB-dependent receptor, beta-barrel domain"/>
    <property type="match status" value="1"/>
</dbReference>
<keyword evidence="6 11" id="KW-0798">TonB box</keyword>
<evidence type="ECO:0000256" key="7">
    <source>
        <dbReference type="ARBA" id="ARBA00023136"/>
    </source>
</evidence>
<keyword evidence="8 14" id="KW-0675">Receptor</keyword>
<dbReference type="Pfam" id="PF00593">
    <property type="entry name" value="TonB_dep_Rec_b-barrel"/>
    <property type="match status" value="1"/>
</dbReference>
<dbReference type="RefSeq" id="WP_152840840.1">
    <property type="nucleotide sequence ID" value="NZ_WHUG01000014.1"/>
</dbReference>
<evidence type="ECO:0000256" key="10">
    <source>
        <dbReference type="PROSITE-ProRule" id="PRU01360"/>
    </source>
</evidence>
<dbReference type="SUPFAM" id="SSF56935">
    <property type="entry name" value="Porins"/>
    <property type="match status" value="1"/>
</dbReference>
<dbReference type="Pfam" id="PF07715">
    <property type="entry name" value="Plug"/>
    <property type="match status" value="1"/>
</dbReference>
<dbReference type="GO" id="GO:0009279">
    <property type="term" value="C:cell outer membrane"/>
    <property type="evidence" value="ECO:0007669"/>
    <property type="project" value="UniProtKB-SubCell"/>
</dbReference>
<sequence length="914" mass="98734">MVLQEKIGVRSVRIALSVLTGTVLIAGQAFADEAIQKVEITGSSIKRIAVEGALPVQRLSQEQIAKTGATTVADLIQSLPAMQGFSIAATAAGSNSGGIVSASIHNIGESYTLVLLDGRRIAPTGSGSTINLNSIPMSAVERVEILTDGASALYGSDAIAGVINFILKKNAQGGTVDATWSQPTAGRPGQSYNTNLTYGFGDLQEDRFNILATYRHDEQSPVKATDRSFASTSYIPFNYNGHNYIYDRTSPAAAPANVGVTFGNGMAPIGFSPYLMKNGSCPQQTYLSLNNTADTRNCSFDSTPAVEISPQNKRDSFFSKAQYKASDDITVFAEVALSRLDLTARIAQNIAPFTITPGSDRYNTYVLPYLTPEQAANVKQVSGSYRTYDWGTRNSQTVTDSQHLVVGADGEIGAWSFGTGLTWSRNKLDERYVGGYALTKEFKDMLATNAFNPFAPIGAQSDATKAQIANSIFHGSVREASTTLKGVDAHGSREVFTLPGGAANLGIGADYREYAYQQTPSADAVGGKIYNLTAQPAYDMKRASYGVFGELLAPVTKELEVSLAGRYDSIAGVDNLLAHRKMGETQSASTYKVSARWQPVKTVLVRGSYGTGFKAPSMLDIGQPLVSAGVTQNSYACPFPNTDLCRPGNVQYNLLSGGNENLKPERSKQYSIGFRVEPNASFSFGADLWDVKISDAVSSISEQQIFAAPGKFRDLFTTFTEPSTGNTYWAMKSLSINIGKTHNQGIDYDMVGRQKFSFGQLTANLNGTYLMKSDYTRPGTDGDWTSDMNFFGIDNKVAFRHIVRAALTLDTGKVSNTLSANYRNGYQDAQAIVRNVDTGKDESIRLWVPSYLTIDWQGKLALSKTASIRMGVKNLLDREPPLSLRASSGHQVGFDPRYTDQLGRSVYLTGTMAF</sequence>
<evidence type="ECO:0000256" key="8">
    <source>
        <dbReference type="ARBA" id="ARBA00023170"/>
    </source>
</evidence>
<evidence type="ECO:0000259" key="12">
    <source>
        <dbReference type="Pfam" id="PF00593"/>
    </source>
</evidence>
<evidence type="ECO:0000256" key="11">
    <source>
        <dbReference type="RuleBase" id="RU003357"/>
    </source>
</evidence>
<evidence type="ECO:0000256" key="6">
    <source>
        <dbReference type="ARBA" id="ARBA00023077"/>
    </source>
</evidence>
<keyword evidence="7 10" id="KW-0472">Membrane</keyword>
<comment type="caution">
    <text evidence="14">The sequence shown here is derived from an EMBL/GenBank/DDBJ whole genome shotgun (WGS) entry which is preliminary data.</text>
</comment>
<dbReference type="InterPro" id="IPR036942">
    <property type="entry name" value="Beta-barrel_TonB_sf"/>
</dbReference>
<protein>
    <submittedName>
        <fullName evidence="14">TonB-dependent receptor</fullName>
    </submittedName>
</protein>
<dbReference type="InterPro" id="IPR039426">
    <property type="entry name" value="TonB-dep_rcpt-like"/>
</dbReference>
<dbReference type="InterPro" id="IPR000531">
    <property type="entry name" value="Beta-barrel_TonB"/>
</dbReference>
<comment type="subcellular location">
    <subcellularLocation>
        <location evidence="1 10">Cell outer membrane</location>
        <topology evidence="1 10">Multi-pass membrane protein</topology>
    </subcellularLocation>
</comment>
<dbReference type="CDD" id="cd01347">
    <property type="entry name" value="ligand_gated_channel"/>
    <property type="match status" value="1"/>
</dbReference>
<gene>
    <name evidence="14" type="ORF">GEV02_26110</name>
</gene>
<keyword evidence="5 10" id="KW-0812">Transmembrane</keyword>
<evidence type="ECO:0000256" key="9">
    <source>
        <dbReference type="ARBA" id="ARBA00023237"/>
    </source>
</evidence>
<dbReference type="InterPro" id="IPR037066">
    <property type="entry name" value="Plug_dom_sf"/>
</dbReference>
<dbReference type="PROSITE" id="PS52016">
    <property type="entry name" value="TONB_DEPENDENT_REC_3"/>
    <property type="match status" value="1"/>
</dbReference>
<dbReference type="PANTHER" id="PTHR47234:SF2">
    <property type="entry name" value="TONB-DEPENDENT RECEPTOR"/>
    <property type="match status" value="1"/>
</dbReference>
<dbReference type="PANTHER" id="PTHR47234">
    <property type="match status" value="1"/>
</dbReference>
<keyword evidence="9 10" id="KW-0998">Cell outer membrane</keyword>
<evidence type="ECO:0000313" key="14">
    <source>
        <dbReference type="EMBL" id="MQA41627.1"/>
    </source>
</evidence>
<keyword evidence="15" id="KW-1185">Reference proteome</keyword>